<comment type="caution">
    <text evidence="5">The sequence shown here is derived from an EMBL/GenBank/DDBJ whole genome shotgun (WGS) entry which is preliminary data.</text>
</comment>
<evidence type="ECO:0000256" key="3">
    <source>
        <dbReference type="SAM" id="MobiDB-lite"/>
    </source>
</evidence>
<protein>
    <submittedName>
        <fullName evidence="5">H/ACA ribonucleoprotein complex non-core subunit NAF1</fullName>
    </submittedName>
</protein>
<dbReference type="InterPro" id="IPR032419">
    <property type="entry name" value="CC2-LZ_dom"/>
</dbReference>
<evidence type="ECO:0000256" key="1">
    <source>
        <dbReference type="ARBA" id="ARBA00023054"/>
    </source>
</evidence>
<reference evidence="5 6" key="2">
    <citation type="submission" date="2019-04" db="EMBL/GenBank/DDBJ databases">
        <title>The genome sequence of big-headed turtle.</title>
        <authorList>
            <person name="Gong S."/>
        </authorList>
    </citation>
    <scope>NUCLEOTIDE SEQUENCE [LARGE SCALE GENOMIC DNA]</scope>
    <source>
        <strain evidence="5">DO16091913</strain>
        <tissue evidence="5">Muscle</tissue>
    </source>
</reference>
<keyword evidence="5" id="KW-0687">Ribonucleoprotein</keyword>
<evidence type="ECO:0000313" key="5">
    <source>
        <dbReference type="EMBL" id="TFK16118.1"/>
    </source>
</evidence>
<evidence type="ECO:0000313" key="6">
    <source>
        <dbReference type="Proteomes" id="UP000297703"/>
    </source>
</evidence>
<dbReference type="GO" id="GO:0071222">
    <property type="term" value="P:cellular response to lipopolysaccharide"/>
    <property type="evidence" value="ECO:0007669"/>
    <property type="project" value="TreeGrafter"/>
</dbReference>
<dbReference type="GO" id="GO:0043122">
    <property type="term" value="P:regulation of canonical NF-kappaB signal transduction"/>
    <property type="evidence" value="ECO:0007669"/>
    <property type="project" value="UniProtKB-ARBA"/>
</dbReference>
<feature type="coiled-coil region" evidence="2">
    <location>
        <begin position="267"/>
        <end position="322"/>
    </location>
</feature>
<dbReference type="Proteomes" id="UP000297703">
    <property type="component" value="Unassembled WGS sequence"/>
</dbReference>
<dbReference type="GO" id="GO:1990904">
    <property type="term" value="C:ribonucleoprotein complex"/>
    <property type="evidence" value="ECO:0007669"/>
    <property type="project" value="UniProtKB-KW"/>
</dbReference>
<reference evidence="5 6" key="1">
    <citation type="submission" date="2019-04" db="EMBL/GenBank/DDBJ databases">
        <title>Draft genome of the big-headed turtle Platysternon megacephalum.</title>
        <authorList>
            <person name="Gong S."/>
        </authorList>
    </citation>
    <scope>NUCLEOTIDE SEQUENCE [LARGE SCALE GENOMIC DNA]</scope>
    <source>
        <strain evidence="5">DO16091913</strain>
        <tissue evidence="5">Muscle</tissue>
    </source>
</reference>
<keyword evidence="6" id="KW-1185">Reference proteome</keyword>
<feature type="region of interest" description="Disordered" evidence="3">
    <location>
        <begin position="386"/>
        <end position="423"/>
    </location>
</feature>
<proteinExistence type="predicted"/>
<organism evidence="5 6">
    <name type="scientific">Platysternon megacephalum</name>
    <name type="common">big-headed turtle</name>
    <dbReference type="NCBI Taxonomy" id="55544"/>
    <lineage>
        <taxon>Eukaryota</taxon>
        <taxon>Metazoa</taxon>
        <taxon>Chordata</taxon>
        <taxon>Craniata</taxon>
        <taxon>Vertebrata</taxon>
        <taxon>Euteleostomi</taxon>
        <taxon>Archelosauria</taxon>
        <taxon>Testudinata</taxon>
        <taxon>Testudines</taxon>
        <taxon>Cryptodira</taxon>
        <taxon>Durocryptodira</taxon>
        <taxon>Testudinoidea</taxon>
        <taxon>Platysternidae</taxon>
        <taxon>Platysternon</taxon>
    </lineage>
</organism>
<evidence type="ECO:0000259" key="4">
    <source>
        <dbReference type="Pfam" id="PF16516"/>
    </source>
</evidence>
<dbReference type="PANTHER" id="PTHR31882:SF2">
    <property type="entry name" value="TNFAIP3-INTERACTING PROTEIN 3"/>
    <property type="match status" value="1"/>
</dbReference>
<dbReference type="AlphaFoldDB" id="A0A4D9F9W0"/>
<dbReference type="Pfam" id="PF16516">
    <property type="entry name" value="CC2-LZ"/>
    <property type="match status" value="1"/>
</dbReference>
<dbReference type="EMBL" id="QXTE01000001">
    <property type="protein sequence ID" value="TFK16118.1"/>
    <property type="molecule type" value="Genomic_DNA"/>
</dbReference>
<accession>A0A4D9F9W0</accession>
<dbReference type="OrthoDB" id="5969558at2759"/>
<dbReference type="GO" id="GO:0006357">
    <property type="term" value="P:regulation of transcription by RNA polymerase II"/>
    <property type="evidence" value="ECO:0007669"/>
    <property type="project" value="TreeGrafter"/>
</dbReference>
<dbReference type="GO" id="GO:0005737">
    <property type="term" value="C:cytoplasm"/>
    <property type="evidence" value="ECO:0007669"/>
    <property type="project" value="UniProtKB-ARBA"/>
</dbReference>
<name>A0A4D9F9W0_9SAUR</name>
<evidence type="ECO:0000256" key="2">
    <source>
        <dbReference type="SAM" id="Coils"/>
    </source>
</evidence>
<feature type="compositionally biased region" description="Basic and acidic residues" evidence="3">
    <location>
        <begin position="408"/>
        <end position="423"/>
    </location>
</feature>
<dbReference type="FunFam" id="1.20.5.990:FF:000004">
    <property type="entry name" value="TNFAIP3 interacting protein 3"/>
    <property type="match status" value="1"/>
</dbReference>
<gene>
    <name evidence="5" type="ORF">DR999_PMT00024</name>
</gene>
<sequence length="423" mass="49766">MIHCGLLKKKEDAENALELCTNESPEAESRCESIELDDEIRNLIEKNTIAQYHENSEFIAQERVLKQMTSCSLKTCSKTDIQSLFRLPQTGMNGPETSADQLQCTLLTKKKKIPTDTLEQQIRILERQRQELLEVNKQWDQQFRSMKQHYEKKLAEVKAKLGASQRSISELEKERHRNQQECERLQALARDGPLQEAKEREILNEALNELKEENKLLKEQKASVTKKKEYCECEISRLNKALLDALQKQHPSVFVPHLDKSDRNCNHEEMRTQLEVLRQQVQIYEEDFKKERSDRERLNEEKEALQKLNERSQSQLNKLNSQIKACWQEKELLEKQLKQQTKDLPVPSERCCFPPQMFFPPCVNYGNCGLVLHYQDPRVHMASRGMYDQQQHPPDYQWYVPDQFPPDVQHKANDTSSEKEVHH</sequence>
<feature type="domain" description="NF-kappa-B essential modulator NEMO CC2-LZ" evidence="4">
    <location>
        <begin position="225"/>
        <end position="320"/>
    </location>
</feature>
<dbReference type="PANTHER" id="PTHR31882">
    <property type="entry name" value="TNFAIP3-INTERACTING PROTEIN COILED COIL FAMILY MEMBER"/>
    <property type="match status" value="1"/>
</dbReference>
<feature type="coiled-coil region" evidence="2">
    <location>
        <begin position="115"/>
        <end position="227"/>
    </location>
</feature>
<dbReference type="Gene3D" id="1.20.5.990">
    <property type="entry name" value="Nemo cc2-lz domain - 1d5 darpin complex"/>
    <property type="match status" value="1"/>
</dbReference>
<dbReference type="STRING" id="55544.A0A4D9F9W0"/>
<keyword evidence="1 2" id="KW-0175">Coiled coil</keyword>